<gene>
    <name evidence="3" type="ORF">TWF694_008908</name>
</gene>
<keyword evidence="1" id="KW-0732">Signal</keyword>
<feature type="domain" description="Beta-glucuronidase C-terminal" evidence="2">
    <location>
        <begin position="597"/>
        <end position="709"/>
    </location>
</feature>
<dbReference type="Gene3D" id="3.20.20.80">
    <property type="entry name" value="Glycosidases"/>
    <property type="match status" value="1"/>
</dbReference>
<sequence length="716" mass="77462">MQLQSTTSFLFSLVYFYSSLITESTAQGSSTVINVSPTLDSSSSAPTVDRSLISYSIELVVSPAFLETPFTNNVLNVWQSKTGGRPNIRLGGTAMDKVSYIPSQSEAVAFQGKASGLWYFGPSYFPMLKNYFSGDTQITLGLNIANRTNNWANTIEFATAAKQNVPQITKFEMGNEADSFVRNKLEKGTWTVTQYSQEWIALAKQLVAKVSNVAFQAGGFAGTFKMGFDIQGLVNAGINNKNYKIPSFNSHFYPLSFCSGRAQASLDNLVDHNLLNTKLDKYNSQIAAAKTGGGTFSFGETNSVSCGGAAGISDTFGSALWLVDYALSSAARGVDNIFLHQTPTTHYSMFIPKDNAKHKMGIRPMAYGMIFLAEALALPVQNSPTKFMVKPLALPDSPNDMAVYGLYSNRRQEPQIPGYIPHQGAPAFRRVQTVTRTIRVTSTEVIRAGISTERRVRHTRFPQGKITEVRTLTRTSVVTSFSLSVFPTTVTSFQTNTLTVDNISNGVLIRSELVQVIGKVGVTTTTSTSTALSTSTETIVTTRVKQNYQTKTVTETVTVTRNKATTKKHINNRKTIARETITLSAVGSFPTNSGLFLARAVVLNLKPFNTSDTSALSCRSCGEAGAAGFGTPGQRPNNQITMSGFQPNHTLKVLKLQAPGLNAKSQVNVSGFTFNEADGTVASEAKPQTVQVDGDGNVKFSVQDSEAVLLVDETVT</sequence>
<reference evidence="3 4" key="1">
    <citation type="submission" date="2019-10" db="EMBL/GenBank/DDBJ databases">
        <authorList>
            <person name="Palmer J.M."/>
        </authorList>
    </citation>
    <scope>NUCLEOTIDE SEQUENCE [LARGE SCALE GENOMIC DNA]</scope>
    <source>
        <strain evidence="3 4">TWF694</strain>
    </source>
</reference>
<dbReference type="PANTHER" id="PTHR36183:SF2">
    <property type="entry name" value="BETA-GLUCURONIDASE C-TERMINAL DOMAIN-CONTAINING PROTEIN"/>
    <property type="match status" value="1"/>
</dbReference>
<evidence type="ECO:0000313" key="3">
    <source>
        <dbReference type="EMBL" id="KAK6540078.1"/>
    </source>
</evidence>
<evidence type="ECO:0000256" key="1">
    <source>
        <dbReference type="SAM" id="SignalP"/>
    </source>
</evidence>
<dbReference type="SUPFAM" id="SSF51445">
    <property type="entry name" value="(Trans)glycosidases"/>
    <property type="match status" value="1"/>
</dbReference>
<dbReference type="InterPro" id="IPR017853">
    <property type="entry name" value="GH"/>
</dbReference>
<dbReference type="EMBL" id="JAVHJO010000005">
    <property type="protein sequence ID" value="KAK6540078.1"/>
    <property type="molecule type" value="Genomic_DNA"/>
</dbReference>
<feature type="signal peptide" evidence="1">
    <location>
        <begin position="1"/>
        <end position="26"/>
    </location>
</feature>
<dbReference type="PANTHER" id="PTHR36183">
    <property type="entry name" value="BETA-GLUCURONIDASE"/>
    <property type="match status" value="1"/>
</dbReference>
<evidence type="ECO:0000259" key="2">
    <source>
        <dbReference type="Pfam" id="PF16862"/>
    </source>
</evidence>
<dbReference type="InterPro" id="IPR052974">
    <property type="entry name" value="GH79_Enzymes"/>
</dbReference>
<evidence type="ECO:0000313" key="4">
    <source>
        <dbReference type="Proteomes" id="UP001365542"/>
    </source>
</evidence>
<comment type="caution">
    <text evidence="3">The sequence shown here is derived from an EMBL/GenBank/DDBJ whole genome shotgun (WGS) entry which is preliminary data.</text>
</comment>
<protein>
    <recommendedName>
        <fullName evidence="2">Beta-glucuronidase C-terminal domain-containing protein</fullName>
    </recommendedName>
</protein>
<keyword evidence="4" id="KW-1185">Reference proteome</keyword>
<organism evidence="3 4">
    <name type="scientific">Orbilia ellipsospora</name>
    <dbReference type="NCBI Taxonomy" id="2528407"/>
    <lineage>
        <taxon>Eukaryota</taxon>
        <taxon>Fungi</taxon>
        <taxon>Dikarya</taxon>
        <taxon>Ascomycota</taxon>
        <taxon>Pezizomycotina</taxon>
        <taxon>Orbiliomycetes</taxon>
        <taxon>Orbiliales</taxon>
        <taxon>Orbiliaceae</taxon>
        <taxon>Orbilia</taxon>
    </lineage>
</organism>
<dbReference type="AlphaFoldDB" id="A0AAV9XJS4"/>
<name>A0AAV9XJS4_9PEZI</name>
<feature type="chain" id="PRO_5044001627" description="Beta-glucuronidase C-terminal domain-containing protein" evidence="1">
    <location>
        <begin position="27"/>
        <end position="716"/>
    </location>
</feature>
<proteinExistence type="predicted"/>
<accession>A0AAV9XJS4</accession>
<dbReference type="Pfam" id="PF16862">
    <property type="entry name" value="Glyco_hydro_79C"/>
    <property type="match status" value="1"/>
</dbReference>
<dbReference type="InterPro" id="IPR031728">
    <property type="entry name" value="GlcAase_C"/>
</dbReference>
<dbReference type="Proteomes" id="UP001365542">
    <property type="component" value="Unassembled WGS sequence"/>
</dbReference>